<keyword evidence="2" id="KW-0479">Metal-binding</keyword>
<dbReference type="GO" id="GO:0016787">
    <property type="term" value="F:hydrolase activity"/>
    <property type="evidence" value="ECO:0007669"/>
    <property type="project" value="UniProtKB-KW"/>
</dbReference>
<dbReference type="AlphaFoldDB" id="A0A2P7Q1Z1"/>
<evidence type="ECO:0000256" key="4">
    <source>
        <dbReference type="ARBA" id="ARBA00022833"/>
    </source>
</evidence>
<name>A0A2P7Q1Z1_9FIRM</name>
<accession>A0A2P7Q1Z1</accession>
<evidence type="ECO:0000313" key="6">
    <source>
        <dbReference type="EMBL" id="PSJ31976.1"/>
    </source>
</evidence>
<dbReference type="SMART" id="SM00849">
    <property type="entry name" value="Lactamase_B"/>
    <property type="match status" value="1"/>
</dbReference>
<keyword evidence="3 6" id="KW-0378">Hydrolase</keyword>
<feature type="domain" description="Metallo-beta-lactamase" evidence="5">
    <location>
        <begin position="2"/>
        <end position="178"/>
    </location>
</feature>
<proteinExistence type="predicted"/>
<dbReference type="Pfam" id="PF00753">
    <property type="entry name" value="Lactamase_B"/>
    <property type="match status" value="1"/>
</dbReference>
<evidence type="ECO:0000256" key="1">
    <source>
        <dbReference type="ARBA" id="ARBA00001947"/>
    </source>
</evidence>
<dbReference type="Gene3D" id="3.60.15.10">
    <property type="entry name" value="Ribonuclease Z/Hydroxyacylglutathione hydrolase-like"/>
    <property type="match status" value="1"/>
</dbReference>
<dbReference type="GO" id="GO:0046872">
    <property type="term" value="F:metal ion binding"/>
    <property type="evidence" value="ECO:0007669"/>
    <property type="project" value="UniProtKB-KW"/>
</dbReference>
<dbReference type="Proteomes" id="UP000241434">
    <property type="component" value="Unassembled WGS sequence"/>
</dbReference>
<dbReference type="InterPro" id="IPR036866">
    <property type="entry name" value="RibonucZ/Hydroxyglut_hydro"/>
</dbReference>
<evidence type="ECO:0000256" key="2">
    <source>
        <dbReference type="ARBA" id="ARBA00022723"/>
    </source>
</evidence>
<dbReference type="PANTHER" id="PTHR46233:SF3">
    <property type="entry name" value="HYDROXYACYLGLUTATHIONE HYDROLASE GLOC"/>
    <property type="match status" value="1"/>
</dbReference>
<comment type="cofactor">
    <cofactor evidence="1">
        <name>Zn(2+)</name>
        <dbReference type="ChEBI" id="CHEBI:29105"/>
    </cofactor>
</comment>
<keyword evidence="4" id="KW-0862">Zinc</keyword>
<dbReference type="InterPro" id="IPR001279">
    <property type="entry name" value="Metallo-B-lactamas"/>
</dbReference>
<dbReference type="CDD" id="cd06262">
    <property type="entry name" value="metallo-hydrolase-like_MBL-fold"/>
    <property type="match status" value="1"/>
</dbReference>
<dbReference type="SUPFAM" id="SSF56281">
    <property type="entry name" value="Metallo-hydrolase/oxidoreductase"/>
    <property type="match status" value="1"/>
</dbReference>
<organism evidence="6 7">
    <name type="scientific">Peptostreptococcus russellii</name>
    <dbReference type="NCBI Taxonomy" id="215200"/>
    <lineage>
        <taxon>Bacteria</taxon>
        <taxon>Bacillati</taxon>
        <taxon>Bacillota</taxon>
        <taxon>Clostridia</taxon>
        <taxon>Peptostreptococcales</taxon>
        <taxon>Peptostreptococcaceae</taxon>
        <taxon>Peptostreptococcus</taxon>
    </lineage>
</organism>
<dbReference type="InterPro" id="IPR051453">
    <property type="entry name" value="MBL_Glyoxalase_II"/>
</dbReference>
<keyword evidence="7" id="KW-1185">Reference proteome</keyword>
<evidence type="ECO:0000259" key="5">
    <source>
        <dbReference type="SMART" id="SM00849"/>
    </source>
</evidence>
<gene>
    <name evidence="6" type="ORF">UF10_02960</name>
</gene>
<evidence type="ECO:0000313" key="7">
    <source>
        <dbReference type="Proteomes" id="UP000241434"/>
    </source>
</evidence>
<protein>
    <submittedName>
        <fullName evidence="6">Hydrolase</fullName>
    </submittedName>
</protein>
<comment type="caution">
    <text evidence="6">The sequence shown here is derived from an EMBL/GenBank/DDBJ whole genome shotgun (WGS) entry which is preliminary data.</text>
</comment>
<dbReference type="EMBL" id="JYGE01000003">
    <property type="protein sequence ID" value="PSJ31976.1"/>
    <property type="molecule type" value="Genomic_DNA"/>
</dbReference>
<sequence>MQENSYIYYDEKTLEAVIIDPALCLEKEKKFIDDNKLNVKYIMLTHSHADHVADAEALKEYTGAAIIANKDEREMLIDAKKNLSSDFFTHGIEFEADKYVSEGDKIQLGNNTFTFIDTPGHTTGGMCIRCNNDLFTGDTLFMGSIGRTDLYGGNYDKMLKSLKKLSKLEDDLNIYPGHGPASTIGTEKASNYYMKLVI</sequence>
<dbReference type="PANTHER" id="PTHR46233">
    <property type="entry name" value="HYDROXYACYLGLUTATHIONE HYDROLASE GLOC"/>
    <property type="match status" value="1"/>
</dbReference>
<evidence type="ECO:0000256" key="3">
    <source>
        <dbReference type="ARBA" id="ARBA00022801"/>
    </source>
</evidence>
<reference evidence="6" key="1">
    <citation type="thesis" date="2015" institute="Rutgers" country="The State University of New Jersey, 14 College Farm Rd., New Brunswick, NJ, USA">
        <title>Ammonia toxicity in bacteria and its implications for treatment of and resource recovery from highly nitrogenous organic wastes.</title>
        <authorList>
            <person name="Luther A.K."/>
        </authorList>
    </citation>
    <scope>NUCLEOTIDE SEQUENCE</scope>
    <source>
        <strain evidence="6">RT-10B</strain>
    </source>
</reference>